<dbReference type="Pfam" id="PF20578">
    <property type="entry name" value="aBig_2"/>
    <property type="match status" value="5"/>
</dbReference>
<dbReference type="SUPFAM" id="SSF49785">
    <property type="entry name" value="Galactose-binding domain-like"/>
    <property type="match status" value="1"/>
</dbReference>
<dbReference type="AlphaFoldDB" id="A0AAX1NBE0"/>
<feature type="domain" description="Atrophied bacterial Ig" evidence="3">
    <location>
        <begin position="546"/>
        <end position="623"/>
    </location>
</feature>
<dbReference type="Gene3D" id="2.60.120.260">
    <property type="entry name" value="Galactose-binding domain-like"/>
    <property type="match status" value="2"/>
</dbReference>
<keyword evidence="5" id="KW-1185">Reference proteome</keyword>
<keyword evidence="1" id="KW-0732">Signal</keyword>
<evidence type="ECO:0000313" key="5">
    <source>
        <dbReference type="Proteomes" id="UP000678679"/>
    </source>
</evidence>
<feature type="domain" description="Atrophied bacterial Ig" evidence="3">
    <location>
        <begin position="193"/>
        <end position="277"/>
    </location>
</feature>
<feature type="domain" description="Atrophied bacterial Ig" evidence="3">
    <location>
        <begin position="452"/>
        <end position="536"/>
    </location>
</feature>
<proteinExistence type="predicted"/>
<evidence type="ECO:0000259" key="3">
    <source>
        <dbReference type="Pfam" id="PF20578"/>
    </source>
</evidence>
<feature type="domain" description="Secretion system C-terminal sorting" evidence="2">
    <location>
        <begin position="821"/>
        <end position="889"/>
    </location>
</feature>
<dbReference type="NCBIfam" id="TIGR04183">
    <property type="entry name" value="Por_Secre_tail"/>
    <property type="match status" value="1"/>
</dbReference>
<feature type="signal peptide" evidence="1">
    <location>
        <begin position="1"/>
        <end position="19"/>
    </location>
</feature>
<reference evidence="4 5" key="1">
    <citation type="submission" date="2021-05" db="EMBL/GenBank/DDBJ databases">
        <title>Comparative genomic studies on the polysaccharide-degrading batcterial strains of the Flammeovirga genus.</title>
        <authorList>
            <person name="Zewei F."/>
            <person name="Zheng Z."/>
            <person name="Yu L."/>
            <person name="Ruyue G."/>
            <person name="Yanhong M."/>
            <person name="Yuanyuan C."/>
            <person name="Jingyan G."/>
            <person name="Wenjun H."/>
        </authorList>
    </citation>
    <scope>NUCLEOTIDE SEQUENCE [LARGE SCALE GENOMIC DNA]</scope>
    <source>
        <strain evidence="4 5">NBRC:100898</strain>
    </source>
</reference>
<dbReference type="KEGG" id="fya:KMW28_28195"/>
<dbReference type="InterPro" id="IPR026444">
    <property type="entry name" value="Secre_tail"/>
</dbReference>
<accession>A0AAX1NBE0</accession>
<feature type="domain" description="Atrophied bacterial Ig" evidence="3">
    <location>
        <begin position="632"/>
        <end position="711"/>
    </location>
</feature>
<feature type="chain" id="PRO_5043679312" evidence="1">
    <location>
        <begin position="20"/>
        <end position="889"/>
    </location>
</feature>
<feature type="domain" description="Atrophied bacterial Ig" evidence="3">
    <location>
        <begin position="721"/>
        <end position="805"/>
    </location>
</feature>
<dbReference type="EMBL" id="CP076133">
    <property type="protein sequence ID" value="QWG04780.1"/>
    <property type="molecule type" value="Genomic_DNA"/>
</dbReference>
<dbReference type="Pfam" id="PF18962">
    <property type="entry name" value="Por_Secre_tail"/>
    <property type="match status" value="1"/>
</dbReference>
<evidence type="ECO:0000256" key="1">
    <source>
        <dbReference type="SAM" id="SignalP"/>
    </source>
</evidence>
<dbReference type="Proteomes" id="UP000678679">
    <property type="component" value="Chromosome 2"/>
</dbReference>
<name>A0AAX1NBE0_9BACT</name>
<gene>
    <name evidence="4" type="ORF">KMW28_28195</name>
</gene>
<sequence length="889" mass="96961">MKELITSLLLLLSSNALLANDNLIKNPGFEDPIGNEWEVTINNSVDQNNLPTWQVITHKENGTNAFEISIPQSPINEGLSVSNIQLKDGGYTNLPETLAEEKEYILSADIYGGDGDKIRYLLRWDNGAENAIASEDFFISTNTQNYAARLKMPVGATKFSVFVQVGGNIGSIVIDNVSLVQVESKTDEELAQEAADNLGITFNAIDPVDGNGIMYTITDLPSEGLNETVVTWESTNESVISTTGKVVRGEQTENVTLKASVTKNTTTVTKDFSITVLPLTISDNWIVLNNDFSTGTQHWDTNFNSSFVQAEDFDFTTTTHKENGTTAVSLNITNGGTSLPNLAVRSQIFPFNTLTTEKKYFKMEADVYGSTEMNIRFQFQGKDENDANVNTNSTSFSINETPVKVTDVIEVQRGLSAFRLLIQAGNNIGELVIDNTSVAEVEAGEADVFFSKNNLALQLADGDQEYNVNQSFPLQSSDDTYGTIITWSVPENDALIINEGMAEVQKIVSNTEVVLTATIQKGIYSETKSFNLRIKSNPEAQLEEVVNELAIEFAEGDEATMVSQNVGLATTGKYTSTIVWASEHAQITDNGEVTITTQEVEGDLTATVSIGELSATKTFTLTTVMNDEGKLAKAKENLLIGFVVGDNANAVSNNIVLDNEGLYETQIQWISNHSNITNDGTVTITKQAVTGSITAKITLGDLEDTKEFTLTTVGDEEAQLQEAVNALEIEFQEGDNAMSVTQDLGLTLNGLHNTTVVWSSSNKDVISNDGVVNQQAEDVQVTLTATLSLENATAITKQFDVVVLKVEQPTSAEDNNIISRIYPNPTTDKLHVVSSKGIKELKIFDLMGREVLSVNQLSNTYNMVIDVSKLMKGQYILRAGNQSIKFIKK</sequence>
<dbReference type="RefSeq" id="WP_169662518.1">
    <property type="nucleotide sequence ID" value="NZ_CP076133.1"/>
</dbReference>
<dbReference type="InterPro" id="IPR008979">
    <property type="entry name" value="Galactose-bd-like_sf"/>
</dbReference>
<evidence type="ECO:0000259" key="2">
    <source>
        <dbReference type="Pfam" id="PF18962"/>
    </source>
</evidence>
<organism evidence="4 5">
    <name type="scientific">Flammeovirga yaeyamensis</name>
    <dbReference type="NCBI Taxonomy" id="367791"/>
    <lineage>
        <taxon>Bacteria</taxon>
        <taxon>Pseudomonadati</taxon>
        <taxon>Bacteroidota</taxon>
        <taxon>Cytophagia</taxon>
        <taxon>Cytophagales</taxon>
        <taxon>Flammeovirgaceae</taxon>
        <taxon>Flammeovirga</taxon>
    </lineage>
</organism>
<protein>
    <submittedName>
        <fullName evidence="4">T9SS type A sorting domain-containing protein</fullName>
    </submittedName>
</protein>
<dbReference type="InterPro" id="IPR046780">
    <property type="entry name" value="aBig_2"/>
</dbReference>
<evidence type="ECO:0000313" key="4">
    <source>
        <dbReference type="EMBL" id="QWG04780.1"/>
    </source>
</evidence>